<dbReference type="SMART" id="SM01321">
    <property type="entry name" value="Y1_Tnp"/>
    <property type="match status" value="1"/>
</dbReference>
<dbReference type="InterPro" id="IPR036515">
    <property type="entry name" value="Transposase_17_sf"/>
</dbReference>
<dbReference type="InterPro" id="IPR002686">
    <property type="entry name" value="Transposase_17"/>
</dbReference>
<dbReference type="NCBIfam" id="NF047646">
    <property type="entry name" value="REP_Tyr_transpos"/>
    <property type="match status" value="1"/>
</dbReference>
<sequence length="179" mass="21764">MDYRRQWRPGGCYFFTHTLLDRTQTLLSDQIEILRTAFRLVKKRYPFFIHAVVVLPDHFHCLLELPQGEHDFAIRFRLIKMYFSRALAIQEPRNTCRIRRRERGIWQRRYWEHLIRDQQDFLNHINYIHWNPVKHQLVKLVLEWPYSSFHSYVALGWYPLNWCGDTQNSGFINIGGDDG</sequence>
<dbReference type="AlphaFoldDB" id="A0A437QF30"/>
<dbReference type="GO" id="GO:0043565">
    <property type="term" value="F:sequence-specific DNA binding"/>
    <property type="evidence" value="ECO:0007669"/>
    <property type="project" value="TreeGrafter"/>
</dbReference>
<feature type="domain" description="Transposase IS200-like" evidence="1">
    <location>
        <begin position="8"/>
        <end position="131"/>
    </location>
</feature>
<reference evidence="2 3" key="1">
    <citation type="submission" date="2019-01" db="EMBL/GenBank/DDBJ databases">
        <authorList>
            <person name="Chen W.-M."/>
        </authorList>
    </citation>
    <scope>NUCLEOTIDE SEQUENCE [LARGE SCALE GENOMIC DNA]</scope>
    <source>
        <strain evidence="2 3">KYPC3</strain>
    </source>
</reference>
<dbReference type="InterPro" id="IPR052715">
    <property type="entry name" value="RAYT_transposase"/>
</dbReference>
<dbReference type="RefSeq" id="WP_127700788.1">
    <property type="nucleotide sequence ID" value="NZ_SACS01000027.1"/>
</dbReference>
<dbReference type="PANTHER" id="PTHR36966">
    <property type="entry name" value="REP-ASSOCIATED TYROSINE TRANSPOSASE"/>
    <property type="match status" value="1"/>
</dbReference>
<evidence type="ECO:0000259" key="1">
    <source>
        <dbReference type="SMART" id="SM01321"/>
    </source>
</evidence>
<dbReference type="GO" id="GO:0006313">
    <property type="term" value="P:DNA transposition"/>
    <property type="evidence" value="ECO:0007669"/>
    <property type="project" value="InterPro"/>
</dbReference>
<dbReference type="SUPFAM" id="SSF143422">
    <property type="entry name" value="Transposase IS200-like"/>
    <property type="match status" value="1"/>
</dbReference>
<protein>
    <submittedName>
        <fullName evidence="2">Transposase</fullName>
    </submittedName>
</protein>
<organism evidence="2 3">
    <name type="scientific">Rheinheimera riviphila</name>
    <dbReference type="NCBI Taxonomy" id="1834037"/>
    <lineage>
        <taxon>Bacteria</taxon>
        <taxon>Pseudomonadati</taxon>
        <taxon>Pseudomonadota</taxon>
        <taxon>Gammaproteobacteria</taxon>
        <taxon>Chromatiales</taxon>
        <taxon>Chromatiaceae</taxon>
        <taxon>Rheinheimera</taxon>
    </lineage>
</organism>
<dbReference type="Proteomes" id="UP000283077">
    <property type="component" value="Unassembled WGS sequence"/>
</dbReference>
<evidence type="ECO:0000313" key="3">
    <source>
        <dbReference type="Proteomes" id="UP000283077"/>
    </source>
</evidence>
<dbReference type="Pfam" id="PF01797">
    <property type="entry name" value="Y1_Tnp"/>
    <property type="match status" value="1"/>
</dbReference>
<proteinExistence type="predicted"/>
<dbReference type="Gene3D" id="3.30.70.1290">
    <property type="entry name" value="Transposase IS200-like"/>
    <property type="match status" value="1"/>
</dbReference>
<comment type="caution">
    <text evidence="2">The sequence shown here is derived from an EMBL/GenBank/DDBJ whole genome shotgun (WGS) entry which is preliminary data.</text>
</comment>
<dbReference type="OrthoDB" id="9794403at2"/>
<dbReference type="EMBL" id="SACS01000027">
    <property type="protein sequence ID" value="RVU33122.1"/>
    <property type="molecule type" value="Genomic_DNA"/>
</dbReference>
<accession>A0A437QF30</accession>
<dbReference type="GO" id="GO:0004803">
    <property type="term" value="F:transposase activity"/>
    <property type="evidence" value="ECO:0007669"/>
    <property type="project" value="InterPro"/>
</dbReference>
<evidence type="ECO:0000313" key="2">
    <source>
        <dbReference type="EMBL" id="RVU33122.1"/>
    </source>
</evidence>
<dbReference type="PANTHER" id="PTHR36966:SF1">
    <property type="entry name" value="REP-ASSOCIATED TYROSINE TRANSPOSASE"/>
    <property type="match status" value="1"/>
</dbReference>
<keyword evidence="3" id="KW-1185">Reference proteome</keyword>
<gene>
    <name evidence="2" type="ORF">EOE67_18385</name>
</gene>
<name>A0A437QF30_9GAMM</name>